<evidence type="ECO:0000313" key="1">
    <source>
        <dbReference type="EMBL" id="GGP13480.1"/>
    </source>
</evidence>
<dbReference type="RefSeq" id="WP_188735499.1">
    <property type="nucleotide sequence ID" value="NZ_BMLW01000010.1"/>
</dbReference>
<organism evidence="1 2">
    <name type="scientific">Oceanobacillus neutriphilus</name>
    <dbReference type="NCBI Taxonomy" id="531815"/>
    <lineage>
        <taxon>Bacteria</taxon>
        <taxon>Bacillati</taxon>
        <taxon>Bacillota</taxon>
        <taxon>Bacilli</taxon>
        <taxon>Bacillales</taxon>
        <taxon>Bacillaceae</taxon>
        <taxon>Oceanobacillus</taxon>
    </lineage>
</organism>
<proteinExistence type="predicted"/>
<name>A0ABQ2NY47_9BACI</name>
<evidence type="ECO:0000313" key="2">
    <source>
        <dbReference type="Proteomes" id="UP000641206"/>
    </source>
</evidence>
<dbReference type="EMBL" id="BMLW01000010">
    <property type="protein sequence ID" value="GGP13480.1"/>
    <property type="molecule type" value="Genomic_DNA"/>
</dbReference>
<protein>
    <submittedName>
        <fullName evidence="1">Uncharacterized protein</fullName>
    </submittedName>
</protein>
<sequence>MIRNAIEIIPTTTPLTIEQIDLINEHQTPEPSVTYNGGWHGYEDEYDFIRPSVRGVVIA</sequence>
<keyword evidence="2" id="KW-1185">Reference proteome</keyword>
<accession>A0ABQ2NY47</accession>
<gene>
    <name evidence="1" type="ORF">GCM10011346_33640</name>
</gene>
<comment type="caution">
    <text evidence="1">The sequence shown here is derived from an EMBL/GenBank/DDBJ whole genome shotgun (WGS) entry which is preliminary data.</text>
</comment>
<dbReference type="Proteomes" id="UP000641206">
    <property type="component" value="Unassembled WGS sequence"/>
</dbReference>
<reference evidence="2" key="1">
    <citation type="journal article" date="2019" name="Int. J. Syst. Evol. Microbiol.">
        <title>The Global Catalogue of Microorganisms (GCM) 10K type strain sequencing project: providing services to taxonomists for standard genome sequencing and annotation.</title>
        <authorList>
            <consortium name="The Broad Institute Genomics Platform"/>
            <consortium name="The Broad Institute Genome Sequencing Center for Infectious Disease"/>
            <person name="Wu L."/>
            <person name="Ma J."/>
        </authorList>
    </citation>
    <scope>NUCLEOTIDE SEQUENCE [LARGE SCALE GENOMIC DNA]</scope>
    <source>
        <strain evidence="2">CGMCC 1.7693</strain>
    </source>
</reference>